<accession>A0A847RPB3</accession>
<dbReference type="EMBL" id="JABAIA010000001">
    <property type="protein sequence ID" value="NLR63504.1"/>
    <property type="molecule type" value="Genomic_DNA"/>
</dbReference>
<organism evidence="1 2">
    <name type="scientific">Chitinophaga varians</name>
    <dbReference type="NCBI Taxonomy" id="2202339"/>
    <lineage>
        <taxon>Bacteria</taxon>
        <taxon>Pseudomonadati</taxon>
        <taxon>Bacteroidota</taxon>
        <taxon>Chitinophagia</taxon>
        <taxon>Chitinophagales</taxon>
        <taxon>Chitinophagaceae</taxon>
        <taxon>Chitinophaga</taxon>
    </lineage>
</organism>
<dbReference type="Proteomes" id="UP000570474">
    <property type="component" value="Unassembled WGS sequence"/>
</dbReference>
<keyword evidence="2" id="KW-1185">Reference proteome</keyword>
<comment type="caution">
    <text evidence="1">The sequence shown here is derived from an EMBL/GenBank/DDBJ whole genome shotgun (WGS) entry which is preliminary data.</text>
</comment>
<sequence>MKKYLLLSAMALTIACKKNDKIAPVEQPTKPEMVAVTYEVQSFTDVQFATVRYNEMHEDRPGNHGTEFKDWAISGKGTFTKTVYIERGFGALLSARNPASGDFILRIKTKYEETSATGKDVYPIPGVDGYLAHAQLLNRAD</sequence>
<evidence type="ECO:0000313" key="2">
    <source>
        <dbReference type="Proteomes" id="UP000570474"/>
    </source>
</evidence>
<dbReference type="PROSITE" id="PS51257">
    <property type="entry name" value="PROKAR_LIPOPROTEIN"/>
    <property type="match status" value="1"/>
</dbReference>
<reference evidence="1 2" key="1">
    <citation type="submission" date="2020-04" db="EMBL/GenBank/DDBJ databases">
        <authorList>
            <person name="Yin C."/>
        </authorList>
    </citation>
    <scope>NUCLEOTIDE SEQUENCE [LARGE SCALE GENOMIC DNA]</scope>
    <source>
        <strain evidence="1 2">Ae27</strain>
    </source>
</reference>
<dbReference type="RefSeq" id="WP_168869500.1">
    <property type="nucleotide sequence ID" value="NZ_JABAIA010000001.1"/>
</dbReference>
<name>A0A847RPB3_9BACT</name>
<proteinExistence type="predicted"/>
<protein>
    <submittedName>
        <fullName evidence="1">Uncharacterized protein</fullName>
    </submittedName>
</protein>
<gene>
    <name evidence="1" type="ORF">HGH92_04215</name>
</gene>
<dbReference type="AlphaFoldDB" id="A0A847RPB3"/>
<evidence type="ECO:0000313" key="1">
    <source>
        <dbReference type="EMBL" id="NLR63504.1"/>
    </source>
</evidence>